<keyword evidence="2" id="KW-1185">Reference proteome</keyword>
<name>A0A9D3YJA9_DREPO</name>
<accession>A0A9D3YJA9</accession>
<dbReference type="Proteomes" id="UP000828390">
    <property type="component" value="Unassembled WGS sequence"/>
</dbReference>
<organism evidence="1 2">
    <name type="scientific">Dreissena polymorpha</name>
    <name type="common">Zebra mussel</name>
    <name type="synonym">Mytilus polymorpha</name>
    <dbReference type="NCBI Taxonomy" id="45954"/>
    <lineage>
        <taxon>Eukaryota</taxon>
        <taxon>Metazoa</taxon>
        <taxon>Spiralia</taxon>
        <taxon>Lophotrochozoa</taxon>
        <taxon>Mollusca</taxon>
        <taxon>Bivalvia</taxon>
        <taxon>Autobranchia</taxon>
        <taxon>Heteroconchia</taxon>
        <taxon>Euheterodonta</taxon>
        <taxon>Imparidentia</taxon>
        <taxon>Neoheterodontei</taxon>
        <taxon>Myida</taxon>
        <taxon>Dreissenoidea</taxon>
        <taxon>Dreissenidae</taxon>
        <taxon>Dreissena</taxon>
    </lineage>
</organism>
<dbReference type="EMBL" id="JAIWYP010000015">
    <property type="protein sequence ID" value="KAH3699848.1"/>
    <property type="molecule type" value="Genomic_DNA"/>
</dbReference>
<protein>
    <submittedName>
        <fullName evidence="1">Uncharacterized protein</fullName>
    </submittedName>
</protein>
<evidence type="ECO:0000313" key="2">
    <source>
        <dbReference type="Proteomes" id="UP000828390"/>
    </source>
</evidence>
<sequence>MTSWLAPAVYYQTSPTYSMQKQVHGEQQEQHQCRYHHERREAGRYDQLKYFAAAMSITIPVPLRSKLKTCDCSD</sequence>
<reference evidence="1" key="1">
    <citation type="journal article" date="2019" name="bioRxiv">
        <title>The Genome of the Zebra Mussel, Dreissena polymorpha: A Resource for Invasive Species Research.</title>
        <authorList>
            <person name="McCartney M.A."/>
            <person name="Auch B."/>
            <person name="Kono T."/>
            <person name="Mallez S."/>
            <person name="Zhang Y."/>
            <person name="Obille A."/>
            <person name="Becker A."/>
            <person name="Abrahante J.E."/>
            <person name="Garbe J."/>
            <person name="Badalamenti J.P."/>
            <person name="Herman A."/>
            <person name="Mangelson H."/>
            <person name="Liachko I."/>
            <person name="Sullivan S."/>
            <person name="Sone E.D."/>
            <person name="Koren S."/>
            <person name="Silverstein K.A.T."/>
            <person name="Beckman K.B."/>
            <person name="Gohl D.M."/>
        </authorList>
    </citation>
    <scope>NUCLEOTIDE SEQUENCE</scope>
    <source>
        <strain evidence="1">Duluth1</strain>
        <tissue evidence="1">Whole animal</tissue>
    </source>
</reference>
<reference evidence="1" key="2">
    <citation type="submission" date="2020-11" db="EMBL/GenBank/DDBJ databases">
        <authorList>
            <person name="McCartney M.A."/>
            <person name="Auch B."/>
            <person name="Kono T."/>
            <person name="Mallez S."/>
            <person name="Becker A."/>
            <person name="Gohl D.M."/>
            <person name="Silverstein K.A.T."/>
            <person name="Koren S."/>
            <person name="Bechman K.B."/>
            <person name="Herman A."/>
            <person name="Abrahante J.E."/>
            <person name="Garbe J."/>
        </authorList>
    </citation>
    <scope>NUCLEOTIDE SEQUENCE</scope>
    <source>
        <strain evidence="1">Duluth1</strain>
        <tissue evidence="1">Whole animal</tissue>
    </source>
</reference>
<evidence type="ECO:0000313" key="1">
    <source>
        <dbReference type="EMBL" id="KAH3699848.1"/>
    </source>
</evidence>
<proteinExistence type="predicted"/>
<gene>
    <name evidence="1" type="ORF">DPMN_074810</name>
</gene>
<comment type="caution">
    <text evidence="1">The sequence shown here is derived from an EMBL/GenBank/DDBJ whole genome shotgun (WGS) entry which is preliminary data.</text>
</comment>
<dbReference type="AlphaFoldDB" id="A0A9D3YJA9"/>